<dbReference type="OrthoDB" id="439792at2759"/>
<dbReference type="InterPro" id="IPR033690">
    <property type="entry name" value="Adenylat_kinase_CS"/>
</dbReference>
<proteinExistence type="inferred from homology"/>
<dbReference type="PRINTS" id="PR00094">
    <property type="entry name" value="ADENYLTKNASE"/>
</dbReference>
<comment type="caution">
    <text evidence="5">The sequence shown here is derived from an EMBL/GenBank/DDBJ whole genome shotgun (WGS) entry which is preliminary data.</text>
</comment>
<gene>
    <name evidence="5" type="ORF">RFI_10077</name>
</gene>
<dbReference type="PROSITE" id="PS00113">
    <property type="entry name" value="ADENYLATE_KINASE"/>
    <property type="match status" value="1"/>
</dbReference>
<dbReference type="GO" id="GO:0019205">
    <property type="term" value="F:nucleobase-containing compound kinase activity"/>
    <property type="evidence" value="ECO:0007669"/>
    <property type="project" value="InterPro"/>
</dbReference>
<dbReference type="Pfam" id="PF00406">
    <property type="entry name" value="ADK"/>
    <property type="match status" value="1"/>
</dbReference>
<dbReference type="SUPFAM" id="SSF52540">
    <property type="entry name" value="P-loop containing nucleoside triphosphate hydrolases"/>
    <property type="match status" value="1"/>
</dbReference>
<organism evidence="5 6">
    <name type="scientific">Reticulomyxa filosa</name>
    <dbReference type="NCBI Taxonomy" id="46433"/>
    <lineage>
        <taxon>Eukaryota</taxon>
        <taxon>Sar</taxon>
        <taxon>Rhizaria</taxon>
        <taxon>Retaria</taxon>
        <taxon>Foraminifera</taxon>
        <taxon>Monothalamids</taxon>
        <taxon>Reticulomyxidae</taxon>
        <taxon>Reticulomyxa</taxon>
    </lineage>
</organism>
<dbReference type="Proteomes" id="UP000023152">
    <property type="component" value="Unassembled WGS sequence"/>
</dbReference>
<name>X6NM19_RETFI</name>
<keyword evidence="2" id="KW-0547">Nucleotide-binding</keyword>
<dbReference type="GO" id="GO:0006139">
    <property type="term" value="P:nucleobase-containing compound metabolic process"/>
    <property type="evidence" value="ECO:0007669"/>
    <property type="project" value="InterPro"/>
</dbReference>
<evidence type="ECO:0000313" key="5">
    <source>
        <dbReference type="EMBL" id="ETO27056.1"/>
    </source>
</evidence>
<evidence type="ECO:0000256" key="4">
    <source>
        <dbReference type="RuleBase" id="RU003330"/>
    </source>
</evidence>
<evidence type="ECO:0008006" key="7">
    <source>
        <dbReference type="Google" id="ProtNLM"/>
    </source>
</evidence>
<evidence type="ECO:0000256" key="3">
    <source>
        <dbReference type="ARBA" id="ARBA00022777"/>
    </source>
</evidence>
<dbReference type="InterPro" id="IPR000850">
    <property type="entry name" value="Adenylat/UMP-CMP_kin"/>
</dbReference>
<accession>X6NM19</accession>
<dbReference type="GO" id="GO:0005524">
    <property type="term" value="F:ATP binding"/>
    <property type="evidence" value="ECO:0007669"/>
    <property type="project" value="InterPro"/>
</dbReference>
<dbReference type="CDD" id="cd01428">
    <property type="entry name" value="ADK"/>
    <property type="match status" value="1"/>
</dbReference>
<evidence type="ECO:0000256" key="2">
    <source>
        <dbReference type="ARBA" id="ARBA00022741"/>
    </source>
</evidence>
<evidence type="ECO:0000256" key="1">
    <source>
        <dbReference type="ARBA" id="ARBA00022679"/>
    </source>
</evidence>
<dbReference type="PANTHER" id="PTHR23359">
    <property type="entry name" value="NUCLEOTIDE KINASE"/>
    <property type="match status" value="1"/>
</dbReference>
<keyword evidence="3 4" id="KW-0418">Kinase</keyword>
<dbReference type="AlphaFoldDB" id="X6NM19"/>
<dbReference type="EMBL" id="ASPP01007489">
    <property type="protein sequence ID" value="ETO27056.1"/>
    <property type="molecule type" value="Genomic_DNA"/>
</dbReference>
<evidence type="ECO:0000313" key="6">
    <source>
        <dbReference type="Proteomes" id="UP000023152"/>
    </source>
</evidence>
<dbReference type="HAMAP" id="MF_00235">
    <property type="entry name" value="Adenylate_kinase_Adk"/>
    <property type="match status" value="1"/>
</dbReference>
<comment type="similarity">
    <text evidence="4">Belongs to the adenylate kinase family.</text>
</comment>
<dbReference type="Gene3D" id="3.40.50.300">
    <property type="entry name" value="P-loop containing nucleotide triphosphate hydrolases"/>
    <property type="match status" value="1"/>
</dbReference>
<sequence length="310" mass="35260">MLKHKSCVLSTGFFQRTLAIRRNNTSSRLVSKGLCNNKGLWETNGNERKQKFAMTEELQEQTNLFNKNEIRNILLLGPPGSGKSIYGNLLSKHFSAPIISSGNIIRAFHQTVSVSSEKSQTHHISNCLASGRMVDDDIVVNLVSQEYSSIVEVSNCKMVLWDGFPRTVKQAALISFDCILKINLPEDILIAKILGRRVCNKCARNYNLCTINDEKREIVMPSMAPTNGDLSRCDDCEDGTLTQRLDDNYETIVKRLKVFRDETEPIEEHYMKQLDWFQLIDFHIKTGVNDIPKMIDSINQVIYSLPRKNS</sequence>
<dbReference type="InterPro" id="IPR027417">
    <property type="entry name" value="P-loop_NTPase"/>
</dbReference>
<keyword evidence="6" id="KW-1185">Reference proteome</keyword>
<protein>
    <recommendedName>
        <fullName evidence="7">Adenylate kinase</fullName>
    </recommendedName>
</protein>
<keyword evidence="1 4" id="KW-0808">Transferase</keyword>
<reference evidence="5 6" key="1">
    <citation type="journal article" date="2013" name="Curr. Biol.">
        <title>The Genome of the Foraminiferan Reticulomyxa filosa.</title>
        <authorList>
            <person name="Glockner G."/>
            <person name="Hulsmann N."/>
            <person name="Schleicher M."/>
            <person name="Noegel A.A."/>
            <person name="Eichinger L."/>
            <person name="Gallinger C."/>
            <person name="Pawlowski J."/>
            <person name="Sierra R."/>
            <person name="Euteneuer U."/>
            <person name="Pillet L."/>
            <person name="Moustafa A."/>
            <person name="Platzer M."/>
            <person name="Groth M."/>
            <person name="Szafranski K."/>
            <person name="Schliwa M."/>
        </authorList>
    </citation>
    <scope>NUCLEOTIDE SEQUENCE [LARGE SCALE GENOMIC DNA]</scope>
</reference>